<keyword evidence="2" id="KW-0808">Transferase</keyword>
<dbReference type="SUPFAM" id="SSF111331">
    <property type="entry name" value="NAD kinase/diacylglycerol kinase-like"/>
    <property type="match status" value="1"/>
</dbReference>
<evidence type="ECO:0000313" key="6">
    <source>
        <dbReference type="EMBL" id="RDW23698.1"/>
    </source>
</evidence>
<dbReference type="AlphaFoldDB" id="A0A371C028"/>
<keyword evidence="5" id="KW-0520">NAD</keyword>
<evidence type="ECO:0000256" key="5">
    <source>
        <dbReference type="ARBA" id="ARBA00023027"/>
    </source>
</evidence>
<dbReference type="GO" id="GO:0006741">
    <property type="term" value="P:NADP+ biosynthetic process"/>
    <property type="evidence" value="ECO:0007669"/>
    <property type="project" value="EnsemblFungi"/>
</dbReference>
<dbReference type="Gene3D" id="2.60.200.30">
    <property type="entry name" value="Probable inorganic polyphosphate/atp-NAD kinase, domain 2"/>
    <property type="match status" value="1"/>
</dbReference>
<dbReference type="Proteomes" id="UP000256601">
    <property type="component" value="Unassembled WGS sequence"/>
</dbReference>
<dbReference type="HAMAP" id="MF_00361">
    <property type="entry name" value="NAD_kinase"/>
    <property type="match status" value="1"/>
</dbReference>
<dbReference type="GO" id="GO:0042736">
    <property type="term" value="F:NADH kinase activity"/>
    <property type="evidence" value="ECO:0007669"/>
    <property type="project" value="EnsemblFungi"/>
</dbReference>
<dbReference type="GO" id="GO:0019674">
    <property type="term" value="P:NAD+ metabolic process"/>
    <property type="evidence" value="ECO:0007669"/>
    <property type="project" value="InterPro"/>
</dbReference>
<dbReference type="VEuPathDB" id="FungiDB:YALI0_E17963g"/>
<keyword evidence="4" id="KW-0521">NADP</keyword>
<dbReference type="GO" id="GO:0003951">
    <property type="term" value="F:NAD+ kinase activity"/>
    <property type="evidence" value="ECO:0007669"/>
    <property type="project" value="InterPro"/>
</dbReference>
<accession>A0A371C028</accession>
<dbReference type="InterPro" id="IPR017438">
    <property type="entry name" value="ATP-NAD_kinase_N"/>
</dbReference>
<reference evidence="6 7" key="1">
    <citation type="submission" date="2018-07" db="EMBL/GenBank/DDBJ databases">
        <title>Draft Genome Assemblies for Five Robust Yarrowia lipolytica Strains Exhibiting High Lipid Production and Pentose Sugar Utilization and Sugar Alcohol Secretion from Undetoxified Lignocellulosic Biomass Hydrolysates.</title>
        <authorList>
            <consortium name="DOE Joint Genome Institute"/>
            <person name="Walker C."/>
            <person name="Ryu S."/>
            <person name="Na H."/>
            <person name="Zane M."/>
            <person name="LaButti K."/>
            <person name="Lipzen A."/>
            <person name="Haridas S."/>
            <person name="Barry K."/>
            <person name="Grigoriev I.V."/>
            <person name="Quarterman J."/>
            <person name="Slininger P."/>
            <person name="Dien B."/>
            <person name="Trinh C.T."/>
        </authorList>
    </citation>
    <scope>NUCLEOTIDE SEQUENCE [LARGE SCALE GENOMIC DNA]</scope>
    <source>
        <strain evidence="6 7">YB392</strain>
    </source>
</reference>
<dbReference type="PANTHER" id="PTHR20275:SF26">
    <property type="entry name" value="NADH KINASE POS5, MITOCHONDRIAL"/>
    <property type="match status" value="1"/>
</dbReference>
<dbReference type="EMBL" id="KZ859068">
    <property type="protein sequence ID" value="RDW23698.1"/>
    <property type="molecule type" value="Genomic_DNA"/>
</dbReference>
<dbReference type="InterPro" id="IPR017437">
    <property type="entry name" value="ATP-NAD_kinase_PpnK-typ_C"/>
</dbReference>
<dbReference type="InterPro" id="IPR016064">
    <property type="entry name" value="NAD/diacylglycerol_kinase_sf"/>
</dbReference>
<dbReference type="Pfam" id="PF01513">
    <property type="entry name" value="NAD_kinase"/>
    <property type="match status" value="1"/>
</dbReference>
<sequence length="399" mass="43549">MRLLIRRTGITRPHSVQARRSTWIRLLSTEILHAELLPDRQSPHYVQESTSLSSLVWDKPLENVLIVKKPWDHNVRESLIQMASHIQRRYPRVNILVEEHVADEVQKQIGAAGVTAIHTGPGEVLRNKTDLLVTLGGDGTILHATSMFASGEVPPVLSFSLGTLGFLLPFDFKDFKTAFDMVYSSQASVVNRARLACQKMSIRKEITHLPSQSHIEHNSTHVYGNPDDYNLSPLTYAMNDINIHRGAEPHLTKLDIHVDGEFITRAIADGVTIATPTGSTAYSLSSGGSIVHPRVACILLTPICPRSLSFRPLIFPATSKICITASSESRGRGAELSVDGIAKGLVRPSDKILVESETGHNSGIWCVAKTDRDWVSGLNGLLGFNSSFGKGGEASGDVA</sequence>
<evidence type="ECO:0000256" key="3">
    <source>
        <dbReference type="ARBA" id="ARBA00022777"/>
    </source>
</evidence>
<dbReference type="GO" id="GO:0016226">
    <property type="term" value="P:iron-sulfur cluster assembly"/>
    <property type="evidence" value="ECO:0007669"/>
    <property type="project" value="EnsemblFungi"/>
</dbReference>
<proteinExistence type="inferred from homology"/>
<evidence type="ECO:0000256" key="1">
    <source>
        <dbReference type="ARBA" id="ARBA00010995"/>
    </source>
</evidence>
<evidence type="ECO:0000313" key="7">
    <source>
        <dbReference type="Proteomes" id="UP000256601"/>
    </source>
</evidence>
<evidence type="ECO:0000256" key="4">
    <source>
        <dbReference type="ARBA" id="ARBA00022857"/>
    </source>
</evidence>
<dbReference type="Gene3D" id="3.40.50.10330">
    <property type="entry name" value="Probable inorganic polyphosphate/atp-NAD kinase, domain 1"/>
    <property type="match status" value="1"/>
</dbReference>
<organism evidence="6 7">
    <name type="scientific">Yarrowia lipolytica</name>
    <name type="common">Candida lipolytica</name>
    <dbReference type="NCBI Taxonomy" id="4952"/>
    <lineage>
        <taxon>Eukaryota</taxon>
        <taxon>Fungi</taxon>
        <taxon>Dikarya</taxon>
        <taxon>Ascomycota</taxon>
        <taxon>Saccharomycotina</taxon>
        <taxon>Dipodascomycetes</taxon>
        <taxon>Dipodascales</taxon>
        <taxon>Dipodascales incertae sedis</taxon>
        <taxon>Yarrowia</taxon>
    </lineage>
</organism>
<dbReference type="VEuPathDB" id="FungiDB:YALI1_E21312g"/>
<dbReference type="InterPro" id="IPR002504">
    <property type="entry name" value="NADK"/>
</dbReference>
<dbReference type="FunFam" id="2.60.200.30:FF:000014">
    <property type="entry name" value="Mitochondrial NADH kinase"/>
    <property type="match status" value="1"/>
</dbReference>
<protein>
    <submittedName>
        <fullName evidence="6">ATP-NAD kinase-like domain-containing protein</fullName>
    </submittedName>
</protein>
<dbReference type="GO" id="GO:0005759">
    <property type="term" value="C:mitochondrial matrix"/>
    <property type="evidence" value="ECO:0007669"/>
    <property type="project" value="EnsemblFungi"/>
</dbReference>
<gene>
    <name evidence="6" type="ORF">B0I71DRAFT_135539</name>
</gene>
<evidence type="ECO:0000256" key="2">
    <source>
        <dbReference type="ARBA" id="ARBA00022679"/>
    </source>
</evidence>
<dbReference type="PANTHER" id="PTHR20275">
    <property type="entry name" value="NAD KINASE"/>
    <property type="match status" value="1"/>
</dbReference>
<dbReference type="GO" id="GO:0034599">
    <property type="term" value="P:cellular response to oxidative stress"/>
    <property type="evidence" value="ECO:0007669"/>
    <property type="project" value="EnsemblFungi"/>
</dbReference>
<keyword evidence="3 6" id="KW-0418">Kinase</keyword>
<dbReference type="OMA" id="IPKYQES"/>
<name>A0A371C028_YARLL</name>
<dbReference type="Pfam" id="PF20143">
    <property type="entry name" value="NAD_kinase_C"/>
    <property type="match status" value="1"/>
</dbReference>
<comment type="similarity">
    <text evidence="1">Belongs to the NAD kinase family.</text>
</comment>